<dbReference type="Pfam" id="PF00460">
    <property type="entry name" value="Flg_bb_rod"/>
    <property type="match status" value="1"/>
</dbReference>
<evidence type="ECO:0000313" key="10">
    <source>
        <dbReference type="EMBL" id="CDH43776.1"/>
    </source>
</evidence>
<dbReference type="EMBL" id="CBTK010000036">
    <property type="protein sequence ID" value="CDH43776.1"/>
    <property type="molecule type" value="Genomic_DNA"/>
</dbReference>
<keyword evidence="10" id="KW-0969">Cilium</keyword>
<evidence type="ECO:0000256" key="4">
    <source>
        <dbReference type="ARBA" id="ARBA00023143"/>
    </source>
</evidence>
<evidence type="ECO:0000259" key="8">
    <source>
        <dbReference type="Pfam" id="PF07559"/>
    </source>
</evidence>
<dbReference type="Pfam" id="PF22692">
    <property type="entry name" value="LlgE_F_G_D1"/>
    <property type="match status" value="1"/>
</dbReference>
<dbReference type="Pfam" id="PF06429">
    <property type="entry name" value="Flg_bbr_C"/>
    <property type="match status" value="1"/>
</dbReference>
<dbReference type="AlphaFoldDB" id="A0A7U7G9P3"/>
<dbReference type="SUPFAM" id="SSF117143">
    <property type="entry name" value="Flagellar hook protein flgE"/>
    <property type="match status" value="1"/>
</dbReference>
<evidence type="ECO:0000259" key="7">
    <source>
        <dbReference type="Pfam" id="PF06429"/>
    </source>
</evidence>
<dbReference type="OrthoDB" id="8578401at2"/>
<keyword evidence="10" id="KW-0966">Cell projection</keyword>
<gene>
    <name evidence="10" type="ORF">BN874_1300027</name>
</gene>
<keyword evidence="4 5" id="KW-0975">Bacterial flagellum</keyword>
<dbReference type="Gene3D" id="3.30.70.2120">
    <property type="match status" value="1"/>
</dbReference>
<comment type="caution">
    <text evidence="10">The sequence shown here is derived from an EMBL/GenBank/DDBJ whole genome shotgun (WGS) entry which is preliminary data.</text>
</comment>
<dbReference type="InterPro" id="IPR001444">
    <property type="entry name" value="Flag_bb_rod_N"/>
</dbReference>
<feature type="domain" description="Flagellar basal-body/hook protein C-terminal" evidence="7">
    <location>
        <begin position="610"/>
        <end position="654"/>
    </location>
</feature>
<evidence type="ECO:0000259" key="6">
    <source>
        <dbReference type="Pfam" id="PF00460"/>
    </source>
</evidence>
<evidence type="ECO:0000256" key="3">
    <source>
        <dbReference type="ARBA" id="ARBA00019015"/>
    </source>
</evidence>
<dbReference type="RefSeq" id="WP_051497363.1">
    <property type="nucleotide sequence ID" value="NZ_CBTK010000036.1"/>
</dbReference>
<dbReference type="InterPro" id="IPR010810">
    <property type="entry name" value="Flagellin_hook_IN_motif"/>
</dbReference>
<evidence type="ECO:0000256" key="2">
    <source>
        <dbReference type="ARBA" id="ARBA00009677"/>
    </source>
</evidence>
<dbReference type="GO" id="GO:0005829">
    <property type="term" value="C:cytosol"/>
    <property type="evidence" value="ECO:0007669"/>
    <property type="project" value="TreeGrafter"/>
</dbReference>
<dbReference type="GO" id="GO:0009425">
    <property type="term" value="C:bacterial-type flagellum basal body"/>
    <property type="evidence" value="ECO:0007669"/>
    <property type="project" value="UniProtKB-SubCell"/>
</dbReference>
<proteinExistence type="inferred from homology"/>
<accession>A0A7U7G9P3</accession>
<keyword evidence="10" id="KW-0282">Flagellum</keyword>
<comment type="subcellular location">
    <subcellularLocation>
        <location evidence="1 5">Bacterial flagellum basal body</location>
    </subcellularLocation>
</comment>
<evidence type="ECO:0000256" key="1">
    <source>
        <dbReference type="ARBA" id="ARBA00004117"/>
    </source>
</evidence>
<dbReference type="InterPro" id="IPR037058">
    <property type="entry name" value="Falgellar_hook_FlgE_sf"/>
</dbReference>
<dbReference type="GO" id="GO:0009424">
    <property type="term" value="C:bacterial-type flagellum hook"/>
    <property type="evidence" value="ECO:0007669"/>
    <property type="project" value="TreeGrafter"/>
</dbReference>
<comment type="similarity">
    <text evidence="2 5">Belongs to the flagella basal body rod proteins family.</text>
</comment>
<dbReference type="NCBIfam" id="TIGR03506">
    <property type="entry name" value="FlgEFG_subfam"/>
    <property type="match status" value="2"/>
</dbReference>
<keyword evidence="11" id="KW-1185">Reference proteome</keyword>
<dbReference type="InterPro" id="IPR020013">
    <property type="entry name" value="Flagellar_FlgE/F/G"/>
</dbReference>
<name>A0A7U7G9P3_9GAMM</name>
<dbReference type="InterPro" id="IPR011491">
    <property type="entry name" value="FlgE_D2"/>
</dbReference>
<protein>
    <recommendedName>
        <fullName evidence="3 5">Flagellar hook protein FlgE</fullName>
    </recommendedName>
</protein>
<evidence type="ECO:0000259" key="9">
    <source>
        <dbReference type="Pfam" id="PF22692"/>
    </source>
</evidence>
<feature type="domain" description="Flagellar hook protein FlgE D2" evidence="8">
    <location>
        <begin position="157"/>
        <end position="298"/>
    </location>
</feature>
<reference evidence="10 11" key="1">
    <citation type="journal article" date="2014" name="ISME J.">
        <title>Candidatus Competibacter-lineage genomes retrieved from metagenomes reveal functional metabolic diversity.</title>
        <authorList>
            <person name="McIlroy S.J."/>
            <person name="Albertsen M."/>
            <person name="Andresen E.K."/>
            <person name="Saunders A.M."/>
            <person name="Kristiansen R."/>
            <person name="Stokholm-Bjerregaard M."/>
            <person name="Nielsen K.L."/>
            <person name="Nielsen P.H."/>
        </authorList>
    </citation>
    <scope>NUCLEOTIDE SEQUENCE [LARGE SCALE GENOMIC DNA]</scope>
    <source>
        <strain evidence="10 11">Run_B_J11</strain>
    </source>
</reference>
<evidence type="ECO:0000313" key="11">
    <source>
        <dbReference type="Proteomes" id="UP000019184"/>
    </source>
</evidence>
<organism evidence="10 11">
    <name type="scientific">Candidatus Contendobacter odensis Run_B_J11</name>
    <dbReference type="NCBI Taxonomy" id="1400861"/>
    <lineage>
        <taxon>Bacteria</taxon>
        <taxon>Pseudomonadati</taxon>
        <taxon>Pseudomonadota</taxon>
        <taxon>Gammaproteobacteria</taxon>
        <taxon>Candidatus Competibacteraceae</taxon>
        <taxon>Candidatus Contendibacter</taxon>
    </lineage>
</organism>
<feature type="domain" description="Flagellar basal body rod protein N-terminal" evidence="6">
    <location>
        <begin position="3"/>
        <end position="33"/>
    </location>
</feature>
<dbReference type="InterPro" id="IPR053967">
    <property type="entry name" value="LlgE_F_G-like_D1"/>
</dbReference>
<dbReference type="InterPro" id="IPR010930">
    <property type="entry name" value="Flg_bb/hook_C_dom"/>
</dbReference>
<sequence>MSMNIALSGLRAATTDLGVVSNNIANANTTGFKLSRAEFGDMVAGNSANSPGMGVQLEDISQQFKQGSVNSTGKTLDLAISGEGFFSIKQDGAALYTRAGSFDTDKDGYVVNSLGQNLQGYGVDATTGNLTSIVGNLLVDKADMEPTATTEIKTGVNLDANAIVPTIATFDPSDPSSFNSTTSLTVYDSLGNANRFDLYFIKTSTPLTWAVKATRNGGEPITPASASTGTPQTPTIYTSTVASSTIGIYRAPTDTASSAATATALNSTTAGTLDITGPAGTATGILVAVNDTAKSIAALVNAQQATTGVSAKAITQADLKITTTGGTFDLFGKNTTAQTIAIPTNSAAGLAALALAINNTTSTTGITAKINSNSNGLLLESATGDDIKINNVATGALSLQGVDQAGGLIGAAFPIDDTLPANAVSTVGGRLIYESTSSFTVTAGGGPPVTNLGSVTASLDEGSLQFDSKGLPVDSDTTTVGMQPIQLLFTVPAADLRATTGDIANGADPLLLTVDFSSTTQFGGAFSSNILTQDGYAKGRLTGMAVDKNGELSGQYNNGQSKLMGQVVLANFASVQGLQPVGDTNWAETSASGPALVGSPQTGTLGKLVPGALEASNVDLTEQLVNMISAQRNFQANSQVISTNSTLYQSILNIR</sequence>
<dbReference type="Pfam" id="PF07559">
    <property type="entry name" value="FlgE_D2"/>
    <property type="match status" value="2"/>
</dbReference>
<dbReference type="Pfam" id="PF07196">
    <property type="entry name" value="Flagellin_IN"/>
    <property type="match status" value="1"/>
</dbReference>
<comment type="function">
    <text evidence="5">A flexible structure which links the flagellar filament to the drive apparatus in the basal body.</text>
</comment>
<dbReference type="PANTHER" id="PTHR30435">
    <property type="entry name" value="FLAGELLAR PROTEIN"/>
    <property type="match status" value="1"/>
</dbReference>
<dbReference type="Proteomes" id="UP000019184">
    <property type="component" value="Unassembled WGS sequence"/>
</dbReference>
<dbReference type="Gene3D" id="2.60.98.20">
    <property type="entry name" value="Flagellar hook protein FlgE"/>
    <property type="match status" value="2"/>
</dbReference>
<dbReference type="GO" id="GO:0071978">
    <property type="term" value="P:bacterial-type flagellum-dependent swarming motility"/>
    <property type="evidence" value="ECO:0007669"/>
    <property type="project" value="TreeGrafter"/>
</dbReference>
<feature type="domain" description="Flagellar hook protein FlgE/F/G-like D1" evidence="9">
    <location>
        <begin position="79"/>
        <end position="124"/>
    </location>
</feature>
<feature type="domain" description="Flagellar hook protein FlgE D2" evidence="8">
    <location>
        <begin position="442"/>
        <end position="536"/>
    </location>
</feature>
<evidence type="ECO:0000256" key="5">
    <source>
        <dbReference type="RuleBase" id="RU362116"/>
    </source>
</evidence>
<dbReference type="InterPro" id="IPR037925">
    <property type="entry name" value="FlgE/F/G-like"/>
</dbReference>
<dbReference type="PANTHER" id="PTHR30435:SF1">
    <property type="entry name" value="FLAGELLAR HOOK PROTEIN FLGE"/>
    <property type="match status" value="1"/>
</dbReference>